<gene>
    <name evidence="1" type="ORF">HPB50_000531</name>
</gene>
<evidence type="ECO:0000313" key="1">
    <source>
        <dbReference type="EMBL" id="KAH6940510.1"/>
    </source>
</evidence>
<name>A0ACB7T0Q8_HYAAI</name>
<reference evidence="1" key="1">
    <citation type="submission" date="2020-05" db="EMBL/GenBank/DDBJ databases">
        <title>Large-scale comparative analyses of tick genomes elucidate their genetic diversity and vector capacities.</title>
        <authorList>
            <person name="Jia N."/>
            <person name="Wang J."/>
            <person name="Shi W."/>
            <person name="Du L."/>
            <person name="Sun Y."/>
            <person name="Zhan W."/>
            <person name="Jiang J."/>
            <person name="Wang Q."/>
            <person name="Zhang B."/>
            <person name="Ji P."/>
            <person name="Sakyi L.B."/>
            <person name="Cui X."/>
            <person name="Yuan T."/>
            <person name="Jiang B."/>
            <person name="Yang W."/>
            <person name="Lam T.T.-Y."/>
            <person name="Chang Q."/>
            <person name="Ding S."/>
            <person name="Wang X."/>
            <person name="Zhu J."/>
            <person name="Ruan X."/>
            <person name="Zhao L."/>
            <person name="Wei J."/>
            <person name="Que T."/>
            <person name="Du C."/>
            <person name="Cheng J."/>
            <person name="Dai P."/>
            <person name="Han X."/>
            <person name="Huang E."/>
            <person name="Gao Y."/>
            <person name="Liu J."/>
            <person name="Shao H."/>
            <person name="Ye R."/>
            <person name="Li L."/>
            <person name="Wei W."/>
            <person name="Wang X."/>
            <person name="Wang C."/>
            <person name="Yang T."/>
            <person name="Huo Q."/>
            <person name="Li W."/>
            <person name="Guo W."/>
            <person name="Chen H."/>
            <person name="Zhou L."/>
            <person name="Ni X."/>
            <person name="Tian J."/>
            <person name="Zhou Y."/>
            <person name="Sheng Y."/>
            <person name="Liu T."/>
            <person name="Pan Y."/>
            <person name="Xia L."/>
            <person name="Li J."/>
            <person name="Zhao F."/>
            <person name="Cao W."/>
        </authorList>
    </citation>
    <scope>NUCLEOTIDE SEQUENCE</scope>
    <source>
        <strain evidence="1">Hyas-2018</strain>
    </source>
</reference>
<dbReference type="Proteomes" id="UP000821845">
    <property type="component" value="Chromosome 11"/>
</dbReference>
<evidence type="ECO:0000313" key="2">
    <source>
        <dbReference type="Proteomes" id="UP000821845"/>
    </source>
</evidence>
<protein>
    <submittedName>
        <fullName evidence="1">Uncharacterized protein</fullName>
    </submittedName>
</protein>
<dbReference type="EMBL" id="CM023491">
    <property type="protein sequence ID" value="KAH6940510.1"/>
    <property type="molecule type" value="Genomic_DNA"/>
</dbReference>
<sequence length="344" mass="38916">MPALPSLRERENRFISYVTSAVCRSLIWLPLFSKRTPQATVDWYKCSVRGRSCSSQVSSQAGGSKEAVSRRPANWALRSWAAISHSSAATFSDRFLADLRSITFAKNKMSRPATQSSASKPKRGPGEAGKLYLAAYNFFQCAGWGYILFCTLQYLMHKRTFKGVWPVVACSTEIFQTLALLEVVHCLVGLVASNAFLTLIQILSRLMVVWGILVPVPECQDQFGIVMLLVAWCVAEITRYAFYGTTLYNSCPYLLSWCRYSFFLVLYPTGVSGEIVTMVAALPYIRKRGLFTYSLPNQLNFSFDYYIFVILVIASYLPFFPQLFGHLLKQRKRFLSPADDSKRK</sequence>
<keyword evidence="2" id="KW-1185">Reference proteome</keyword>
<accession>A0ACB7T0Q8</accession>
<proteinExistence type="predicted"/>
<comment type="caution">
    <text evidence="1">The sequence shown here is derived from an EMBL/GenBank/DDBJ whole genome shotgun (WGS) entry which is preliminary data.</text>
</comment>
<organism evidence="1 2">
    <name type="scientific">Hyalomma asiaticum</name>
    <name type="common">Tick</name>
    <dbReference type="NCBI Taxonomy" id="266040"/>
    <lineage>
        <taxon>Eukaryota</taxon>
        <taxon>Metazoa</taxon>
        <taxon>Ecdysozoa</taxon>
        <taxon>Arthropoda</taxon>
        <taxon>Chelicerata</taxon>
        <taxon>Arachnida</taxon>
        <taxon>Acari</taxon>
        <taxon>Parasitiformes</taxon>
        <taxon>Ixodida</taxon>
        <taxon>Ixodoidea</taxon>
        <taxon>Ixodidae</taxon>
        <taxon>Hyalomminae</taxon>
        <taxon>Hyalomma</taxon>
    </lineage>
</organism>